<evidence type="ECO:0000313" key="4">
    <source>
        <dbReference type="EMBL" id="ASJ55987.1"/>
    </source>
</evidence>
<dbReference type="PANTHER" id="PTHR12736">
    <property type="entry name" value="LANC-LIKE PROTEIN"/>
    <property type="match status" value="1"/>
</dbReference>
<protein>
    <recommendedName>
        <fullName evidence="3">Protein kinase domain-containing protein</fullName>
    </recommendedName>
</protein>
<dbReference type="AlphaFoldDB" id="A0A220MLK8"/>
<sequence>MRITDVFVLPDDVQIKAVSELPADLLGDLVCEEGEQAIIRLGTRMPIRLLDEEGVKLLLHFRPAKTIGAAIIEYCRGNGGDPQSILEEAYPMLRLLIDSNLLVPADSPAARPVTPSFRPRESVAGCRVVRCLQWLTDSELYHVKDSNGVNAALKIARPEFAEMMRPLFTHEAEVLRCLDGRVNPPLLAAGDLNGRPYLRIGWCPGEHVDTRAHNLRPLQTTLGRQRLLKLSCAVLDAYTHLHAQGVVHGDVHPRNILISDDGQVSIIDFGFSRREIHKDSGGMPNRGGIPYYYEPEYAWASLERRSPPHATQAGEQYALAALLYELITGKPYTNFSVEIESMLQQITKEPPLPFADQGVAPWPEIEAILCRALSKSPPDRYGSLAEFSSHMRTLLHCEAVDHSPPAIPETAARIVFEVLDRVGPGGSLSFTDLTPPTCSVYYGAAGIAFALYRMACSRGDALLLSQADVWTCWAESAITGTDAFRIPEAQLPPEWFCTVTPFHQASGVYLIRGLVSQALGDPASMQRAIDSFVTACSTPCTNPDLTLGNAGVLLSCGMLLEAAPDIPGMDITNLLALGNQLVESLWASSITVPNSYLGIAHGWAGILYATLHWHRITKNPLPEGTLKALEWLAAQAKENGNRAWWPVTTDSEQAAQGWCHGSVGYVWLWTIAHHLFKQESYLQLAIQAAQYAWDTPAVNGTICCGMAGQAYAMLHLYRYTGEKHWLQKAFALTEGAADSIQRVDERRDSLFKGHLGVAVLAVDLEHPNRACFPLFEIEGWPGSQKV</sequence>
<evidence type="ECO:0000313" key="5">
    <source>
        <dbReference type="Proteomes" id="UP000197781"/>
    </source>
</evidence>
<feature type="binding site" evidence="2">
    <location>
        <position position="659"/>
    </location>
    <ligand>
        <name>Zn(2+)</name>
        <dbReference type="ChEBI" id="CHEBI:29105"/>
    </ligand>
</feature>
<organism evidence="4 5">
    <name type="scientific">Brevibacillus formosus</name>
    <dbReference type="NCBI Taxonomy" id="54913"/>
    <lineage>
        <taxon>Bacteria</taxon>
        <taxon>Bacillati</taxon>
        <taxon>Bacillota</taxon>
        <taxon>Bacilli</taxon>
        <taxon>Bacillales</taxon>
        <taxon>Paenibacillaceae</taxon>
        <taxon>Brevibacillus</taxon>
    </lineage>
</organism>
<feature type="domain" description="Protein kinase" evidence="3">
    <location>
        <begin position="126"/>
        <end position="393"/>
    </location>
</feature>
<dbReference type="GO" id="GO:0005975">
    <property type="term" value="P:carbohydrate metabolic process"/>
    <property type="evidence" value="ECO:0007669"/>
    <property type="project" value="InterPro"/>
</dbReference>
<dbReference type="RefSeq" id="WP_088909603.1">
    <property type="nucleotide sequence ID" value="NZ_CP018145.1"/>
</dbReference>
<dbReference type="GO" id="GO:0031179">
    <property type="term" value="P:peptide modification"/>
    <property type="evidence" value="ECO:0007669"/>
    <property type="project" value="InterPro"/>
</dbReference>
<reference evidence="4 5" key="1">
    <citation type="submission" date="2016-11" db="EMBL/GenBank/DDBJ databases">
        <authorList>
            <person name="Jaros S."/>
            <person name="Januszkiewicz K."/>
            <person name="Wedrychowicz H."/>
        </authorList>
    </citation>
    <scope>NUCLEOTIDE SEQUENCE [LARGE SCALE GENOMIC DNA]</scope>
    <source>
        <strain evidence="4 5">NF2</strain>
    </source>
</reference>
<evidence type="ECO:0000259" key="3">
    <source>
        <dbReference type="PROSITE" id="PS50011"/>
    </source>
</evidence>
<dbReference type="PRINTS" id="PR01951">
    <property type="entry name" value="LANCEUKARYTE"/>
</dbReference>
<dbReference type="Gene3D" id="1.50.10.10">
    <property type="match status" value="1"/>
</dbReference>
<keyword evidence="2" id="KW-0479">Metal-binding</keyword>
<gene>
    <name evidence="4" type="ORF">BP422_22025</name>
</gene>
<dbReference type="Pfam" id="PF05147">
    <property type="entry name" value="LANC_like"/>
    <property type="match status" value="1"/>
</dbReference>
<comment type="similarity">
    <text evidence="1">Belongs to the LanC-like protein family.</text>
</comment>
<dbReference type="GO" id="GO:0004672">
    <property type="term" value="F:protein kinase activity"/>
    <property type="evidence" value="ECO:0007669"/>
    <property type="project" value="InterPro"/>
</dbReference>
<dbReference type="SMART" id="SM00220">
    <property type="entry name" value="S_TKc"/>
    <property type="match status" value="1"/>
</dbReference>
<accession>A0A220MLK8</accession>
<dbReference type="Pfam" id="PF00069">
    <property type="entry name" value="Pkinase"/>
    <property type="match status" value="1"/>
</dbReference>
<dbReference type="KEGG" id="bfm:BP422_22025"/>
<dbReference type="SUPFAM" id="SSF158745">
    <property type="entry name" value="LanC-like"/>
    <property type="match status" value="1"/>
</dbReference>
<evidence type="ECO:0000256" key="1">
    <source>
        <dbReference type="ARBA" id="ARBA00007179"/>
    </source>
</evidence>
<dbReference type="PROSITE" id="PS50011">
    <property type="entry name" value="PROTEIN_KINASE_DOM"/>
    <property type="match status" value="1"/>
</dbReference>
<dbReference type="Proteomes" id="UP000197781">
    <property type="component" value="Chromosome"/>
</dbReference>
<dbReference type="InterPro" id="IPR020464">
    <property type="entry name" value="LanC-like_prot_euk"/>
</dbReference>
<dbReference type="SMART" id="SM01260">
    <property type="entry name" value="LANC_like"/>
    <property type="match status" value="1"/>
</dbReference>
<dbReference type="GO" id="GO:0005886">
    <property type="term" value="C:plasma membrane"/>
    <property type="evidence" value="ECO:0007669"/>
    <property type="project" value="TreeGrafter"/>
</dbReference>
<dbReference type="PANTHER" id="PTHR12736:SF7">
    <property type="entry name" value="LANC-LIKE PROTEIN 3"/>
    <property type="match status" value="1"/>
</dbReference>
<dbReference type="EMBL" id="CP018145">
    <property type="protein sequence ID" value="ASJ55987.1"/>
    <property type="molecule type" value="Genomic_DNA"/>
</dbReference>
<dbReference type="GO" id="GO:0005524">
    <property type="term" value="F:ATP binding"/>
    <property type="evidence" value="ECO:0007669"/>
    <property type="project" value="InterPro"/>
</dbReference>
<keyword evidence="2" id="KW-0862">Zinc</keyword>
<dbReference type="Gene3D" id="1.10.510.10">
    <property type="entry name" value="Transferase(Phosphotransferase) domain 1"/>
    <property type="match status" value="1"/>
</dbReference>
<dbReference type="InterPro" id="IPR000719">
    <property type="entry name" value="Prot_kinase_dom"/>
</dbReference>
<dbReference type="InterPro" id="IPR007822">
    <property type="entry name" value="LANC-like"/>
</dbReference>
<feature type="binding site" evidence="2">
    <location>
        <position position="703"/>
    </location>
    <ligand>
        <name>Zn(2+)</name>
        <dbReference type="ChEBI" id="CHEBI:29105"/>
    </ligand>
</feature>
<evidence type="ECO:0000256" key="2">
    <source>
        <dbReference type="PIRSR" id="PIRSR607822-1"/>
    </source>
</evidence>
<dbReference type="InterPro" id="IPR011009">
    <property type="entry name" value="Kinase-like_dom_sf"/>
</dbReference>
<proteinExistence type="inferred from homology"/>
<dbReference type="GO" id="GO:0046872">
    <property type="term" value="F:metal ion binding"/>
    <property type="evidence" value="ECO:0007669"/>
    <property type="project" value="UniProtKB-KW"/>
</dbReference>
<name>A0A220MLK8_9BACL</name>
<dbReference type="SUPFAM" id="SSF56112">
    <property type="entry name" value="Protein kinase-like (PK-like)"/>
    <property type="match status" value="1"/>
</dbReference>
<dbReference type="PRINTS" id="PR01950">
    <property type="entry name" value="LANCSUPER"/>
</dbReference>
<dbReference type="InterPro" id="IPR012341">
    <property type="entry name" value="6hp_glycosidase-like_sf"/>
</dbReference>